<dbReference type="PANTHER" id="PTHR45689">
    <property type="entry name" value="I[[H]] CHANNEL, ISOFORM E"/>
    <property type="match status" value="1"/>
</dbReference>
<keyword evidence="7" id="KW-0175">Coiled coil</keyword>
<keyword evidence="3 8" id="KW-0812">Transmembrane</keyword>
<dbReference type="Pfam" id="PF20717">
    <property type="entry name" value="DUF6829"/>
    <property type="match status" value="1"/>
</dbReference>
<comment type="subcellular location">
    <subcellularLocation>
        <location evidence="1">Membrane</location>
        <topology evidence="1">Multi-pass membrane protein</topology>
    </subcellularLocation>
</comment>
<dbReference type="Gene3D" id="2.60.120.10">
    <property type="entry name" value="Jelly Rolls"/>
    <property type="match status" value="1"/>
</dbReference>
<dbReference type="InterPro" id="IPR049232">
    <property type="entry name" value="DUF6829"/>
</dbReference>
<feature type="coiled-coil region" evidence="7">
    <location>
        <begin position="259"/>
        <end position="307"/>
    </location>
</feature>
<accession>A0A812ME70</accession>
<dbReference type="EMBL" id="CAJNDS010001447">
    <property type="protein sequence ID" value="CAE7260716.1"/>
    <property type="molecule type" value="Genomic_DNA"/>
</dbReference>
<keyword evidence="11" id="KW-1185">Reference proteome</keyword>
<evidence type="ECO:0000256" key="3">
    <source>
        <dbReference type="ARBA" id="ARBA00022692"/>
    </source>
</evidence>
<keyword evidence="2" id="KW-0813">Transport</keyword>
<evidence type="ECO:0000256" key="5">
    <source>
        <dbReference type="ARBA" id="ARBA00023065"/>
    </source>
</evidence>
<proteinExistence type="predicted"/>
<feature type="domain" description="Cyclic nucleotide-binding" evidence="9">
    <location>
        <begin position="729"/>
        <end position="823"/>
    </location>
</feature>
<keyword evidence="5" id="KW-0406">Ion transport</keyword>
<dbReference type="SUPFAM" id="SSF51206">
    <property type="entry name" value="cAMP-binding domain-like"/>
    <property type="match status" value="1"/>
</dbReference>
<gene>
    <name evidence="10" type="primary">Cnga1</name>
    <name evidence="10" type="ORF">SNAT2548_LOCUS13633</name>
</gene>
<dbReference type="Proteomes" id="UP000604046">
    <property type="component" value="Unassembled WGS sequence"/>
</dbReference>
<organism evidence="10 11">
    <name type="scientific">Symbiodinium natans</name>
    <dbReference type="NCBI Taxonomy" id="878477"/>
    <lineage>
        <taxon>Eukaryota</taxon>
        <taxon>Sar</taxon>
        <taxon>Alveolata</taxon>
        <taxon>Dinophyceae</taxon>
        <taxon>Suessiales</taxon>
        <taxon>Symbiodiniaceae</taxon>
        <taxon>Symbiodinium</taxon>
    </lineage>
</organism>
<evidence type="ECO:0000256" key="7">
    <source>
        <dbReference type="SAM" id="Coils"/>
    </source>
</evidence>
<feature type="transmembrane region" description="Helical" evidence="8">
    <location>
        <begin position="470"/>
        <end position="489"/>
    </location>
</feature>
<evidence type="ECO:0000256" key="4">
    <source>
        <dbReference type="ARBA" id="ARBA00022989"/>
    </source>
</evidence>
<dbReference type="OrthoDB" id="419411at2759"/>
<feature type="transmembrane region" description="Helical" evidence="8">
    <location>
        <begin position="393"/>
        <end position="416"/>
    </location>
</feature>
<sequence length="1390" mass="154185">MDSILASHASQCKQVTANVSCENTRFSQFQLLGTGTVGTLLGSRVLKCLKHFNMPRLRLRNATAGAFALLWTAQALSGRSMTGAELYMSPEGSPQRVPQAYGGLFLESSGPGFSSIGRKQSLAGVLRRVLLRAERSCNCTWQCQLPGGQPGHSGYSGCSGQVLVIAAGDRHDPSASFMADLVYPDGVSISQQNRPVADPEQPRSAKLNLPRCDRREHACSEMHERAYDAAYGIKGRFLGFGGRPVMPAAMASVAAMCSMDELSSSVDAVEQQLDALQSLRNDVEMFAQKMKSKLSSMEDALQKKVEDVSEEEYEPQKSARVFVTQTTTLLSNTKEAKLHNRWIRLSMEAEALLSLSEYRRSPSKRGTRSTSEIKEPESAHRTRLLHPLGRVRVVWDICGLLLLMADTFLLPLSLAFELSSGTQDTGSFLLLLNYLGGMVFWTVDLFMNLNTAFYERGALVFDRVAILKHYLKTWLLLDLAVVSLDYVTLANVLGGDAGGDLQVLRFMRVARALRLLRLLKMGRFDDMMQEIAASTGRQWIMLVVAIINTTVAILCIAHVMTCAWVGIVLYTDREDNWLTLSAMANAEPGSDPSLDPVLKYLHAFRFILNAPSPPLLAKDSVVERVFDILTNIFTFVVIGGTVSKLVGTVSELRSMNAAKSRQRIDLRLYLQSQDASFELISRVLKFADYKLDKMVPATFDPTLISHTLQTEISVNQRARFIKIVPIFDLTWQLWPEVFSSICVVLRKVVCEHHEEVFTAGDLSTLLYVTVTGEFRHVEGFEGQGEVTELSGVNYLEELSLYVDALAHQSSLIATSFAEMFVLDGDGLVECLQHTPTCAAMFVEYAKELVAIIKKIGEKASLNFQIELSESCAKKTQTYQDLYPNLSTRLENVDLSHILPTEHSPQSDSLSPVAFTSSSSETDAQTFVPAWGTALRWFIETGWPDKLTISDLPEQLQTSIPEISPENGSHVLFEQGFERDRAESSCICVLALVHDRYDIFTNVQPPPAKLLTSQWDQLQHIMRWISPTEEKIHAVLVLLAIRSLGKCKRLANQVWLSESSPENVVLHLIDSCKNVVPSVHGLTPEGLMHAKGALMLHSIFNLAQMLQGENVPANVFQLQENVKRDGSEVLRFYILFLLGFMSGLAAGRGSKFLTAKRAESVIDAIRMLKYLLEDSACSIYWGFLGARANVLNVPFETAEDLVLLRLACLSRVEDRSGYRQLQVAWRTLGSGEQTTLVQHFLADGIEDLAMVFEFLPDCVANAVRNPAIGLSCLLELLVNLIHMLQPAAAGMLANMPGAQVVLVNLSDMSEFIASVRNRFIFETCISRCKVNFTNGRVQLEMTGSNWARVNEPNSDITSLAYGVKDVLQKQRSLETQILTKLRAGPVETFDV</sequence>
<dbReference type="PANTHER" id="PTHR45689:SF5">
    <property type="entry name" value="I[[H]] CHANNEL, ISOFORM E"/>
    <property type="match status" value="1"/>
</dbReference>
<protein>
    <submittedName>
        <fullName evidence="10">Cnga1 protein</fullName>
    </submittedName>
</protein>
<feature type="transmembrane region" description="Helical" evidence="8">
    <location>
        <begin position="539"/>
        <end position="570"/>
    </location>
</feature>
<evidence type="ECO:0000256" key="2">
    <source>
        <dbReference type="ARBA" id="ARBA00022448"/>
    </source>
</evidence>
<evidence type="ECO:0000259" key="9">
    <source>
        <dbReference type="PROSITE" id="PS50042"/>
    </source>
</evidence>
<dbReference type="GO" id="GO:0098855">
    <property type="term" value="C:HCN channel complex"/>
    <property type="evidence" value="ECO:0007669"/>
    <property type="project" value="TreeGrafter"/>
</dbReference>
<dbReference type="InterPro" id="IPR014710">
    <property type="entry name" value="RmlC-like_jellyroll"/>
</dbReference>
<keyword evidence="4 8" id="KW-1133">Transmembrane helix</keyword>
<dbReference type="InterPro" id="IPR051413">
    <property type="entry name" value="K/Na_HCN_channel"/>
</dbReference>
<dbReference type="Gene3D" id="1.10.287.70">
    <property type="match status" value="1"/>
</dbReference>
<feature type="transmembrane region" description="Helical" evidence="8">
    <location>
        <begin position="428"/>
        <end position="449"/>
    </location>
</feature>
<dbReference type="SUPFAM" id="SSF81324">
    <property type="entry name" value="Voltage-gated potassium channels"/>
    <property type="match status" value="1"/>
</dbReference>
<evidence type="ECO:0000256" key="6">
    <source>
        <dbReference type="ARBA" id="ARBA00023136"/>
    </source>
</evidence>
<dbReference type="InterPro" id="IPR018490">
    <property type="entry name" value="cNMP-bd_dom_sf"/>
</dbReference>
<evidence type="ECO:0000256" key="8">
    <source>
        <dbReference type="SAM" id="Phobius"/>
    </source>
</evidence>
<evidence type="ECO:0000313" key="10">
    <source>
        <dbReference type="EMBL" id="CAE7260716.1"/>
    </source>
</evidence>
<dbReference type="GO" id="GO:0005249">
    <property type="term" value="F:voltage-gated potassium channel activity"/>
    <property type="evidence" value="ECO:0007669"/>
    <property type="project" value="TreeGrafter"/>
</dbReference>
<evidence type="ECO:0000313" key="11">
    <source>
        <dbReference type="Proteomes" id="UP000604046"/>
    </source>
</evidence>
<dbReference type="InterPro" id="IPR000595">
    <property type="entry name" value="cNMP-bd_dom"/>
</dbReference>
<dbReference type="Pfam" id="PF00520">
    <property type="entry name" value="Ion_trans"/>
    <property type="match status" value="1"/>
</dbReference>
<comment type="caution">
    <text evidence="10">The sequence shown here is derived from an EMBL/GenBank/DDBJ whole genome shotgun (WGS) entry which is preliminary data.</text>
</comment>
<dbReference type="InterPro" id="IPR005821">
    <property type="entry name" value="Ion_trans_dom"/>
</dbReference>
<name>A0A812ME70_9DINO</name>
<dbReference type="PROSITE" id="PS50042">
    <property type="entry name" value="CNMP_BINDING_3"/>
    <property type="match status" value="1"/>
</dbReference>
<reference evidence="10" key="1">
    <citation type="submission" date="2021-02" db="EMBL/GenBank/DDBJ databases">
        <authorList>
            <person name="Dougan E. K."/>
            <person name="Rhodes N."/>
            <person name="Thang M."/>
            <person name="Chan C."/>
        </authorList>
    </citation>
    <scope>NUCLEOTIDE SEQUENCE</scope>
</reference>
<evidence type="ECO:0000256" key="1">
    <source>
        <dbReference type="ARBA" id="ARBA00004141"/>
    </source>
</evidence>
<keyword evidence="6 8" id="KW-0472">Membrane</keyword>
<dbReference type="GO" id="GO:0003254">
    <property type="term" value="P:regulation of membrane depolarization"/>
    <property type="evidence" value="ECO:0007669"/>
    <property type="project" value="TreeGrafter"/>
</dbReference>
<dbReference type="GO" id="GO:0035725">
    <property type="term" value="P:sodium ion transmembrane transport"/>
    <property type="evidence" value="ECO:0007669"/>
    <property type="project" value="TreeGrafter"/>
</dbReference>